<feature type="compositionally biased region" description="Low complexity" evidence="1">
    <location>
        <begin position="12"/>
        <end position="25"/>
    </location>
</feature>
<dbReference type="AlphaFoldDB" id="A0A7X0F5G9"/>
<feature type="compositionally biased region" description="Polar residues" evidence="1">
    <location>
        <begin position="82"/>
        <end position="98"/>
    </location>
</feature>
<feature type="region of interest" description="Disordered" evidence="1">
    <location>
        <begin position="502"/>
        <end position="542"/>
    </location>
</feature>
<dbReference type="EMBL" id="JACHOU010000002">
    <property type="protein sequence ID" value="MBB6353462.1"/>
    <property type="molecule type" value="Genomic_DNA"/>
</dbReference>
<feature type="compositionally biased region" description="Basic and acidic residues" evidence="1">
    <location>
        <begin position="126"/>
        <end position="135"/>
    </location>
</feature>
<feature type="compositionally biased region" description="Basic and acidic residues" evidence="1">
    <location>
        <begin position="71"/>
        <end position="81"/>
    </location>
</feature>
<evidence type="ECO:0000256" key="1">
    <source>
        <dbReference type="SAM" id="MobiDB-lite"/>
    </source>
</evidence>
<evidence type="ECO:0000313" key="3">
    <source>
        <dbReference type="Proteomes" id="UP000536262"/>
    </source>
</evidence>
<feature type="compositionally biased region" description="Basic and acidic residues" evidence="1">
    <location>
        <begin position="520"/>
        <end position="533"/>
    </location>
</feature>
<gene>
    <name evidence="2" type="ORF">GGR00_001230</name>
</gene>
<dbReference type="RefSeq" id="WP_184698512.1">
    <property type="nucleotide sequence ID" value="NZ_BAABEG010000001.1"/>
</dbReference>
<dbReference type="InterPro" id="IPR023346">
    <property type="entry name" value="Lysozyme-like_dom_sf"/>
</dbReference>
<comment type="caution">
    <text evidence="2">The sequence shown here is derived from an EMBL/GenBank/DDBJ whole genome shotgun (WGS) entry which is preliminary data.</text>
</comment>
<dbReference type="SUPFAM" id="SSF53955">
    <property type="entry name" value="Lysozyme-like"/>
    <property type="match status" value="1"/>
</dbReference>
<feature type="region of interest" description="Disordered" evidence="1">
    <location>
        <begin position="1"/>
        <end position="149"/>
    </location>
</feature>
<protein>
    <submittedName>
        <fullName evidence="2">Muramidase (Phage lysozyme)</fullName>
    </submittedName>
</protein>
<accession>A0A7X0F5G9</accession>
<proteinExistence type="predicted"/>
<dbReference type="Gene3D" id="1.10.530.10">
    <property type="match status" value="1"/>
</dbReference>
<feature type="compositionally biased region" description="Basic and acidic residues" evidence="1">
    <location>
        <begin position="35"/>
        <end position="44"/>
    </location>
</feature>
<evidence type="ECO:0000313" key="2">
    <source>
        <dbReference type="EMBL" id="MBB6353462.1"/>
    </source>
</evidence>
<feature type="compositionally biased region" description="Polar residues" evidence="1">
    <location>
        <begin position="106"/>
        <end position="119"/>
    </location>
</feature>
<sequence length="572" mass="59298">MGMLDAENANRSSKSTSKSSSSGTKSSGGGTSNHASEREIDRSTGSRSTTSRSSSASSDRPDRASTSSVGSDRREIDRSLSERSVGSERSTGLNSAGNRATGAGPMSSSNRTTTATGFSPTIGGHATEREIDRSLGARTTPATPTGGLMTSARASEIKSMQDYGQYRATDLASRARAAENKSMADLARESALATIRSAEAGVTNPYNRLVGGGPNDYADLTSLTVREAIAMAGGLKAQGHLSNVLGGYQFKNTTLANAATKLGVLDEKFTPEMQDKLAQELFQQRADRATVNGQIDVDAFANELAREWASLATKDGKSYYDRNGIDKAGVDYATVRGMAKDLVDHGIVSVRTNGRSSPDLPSTVASLPSARPSADRFAESYLGGSKASGGLSPKQVAAYEDYGLNRGFAPINPVTRVAETVPRPAPVSAPNRAATGGGTGPVVGDAMPVPDPVQKPGSPILANGIDVLAGMLPGVGTAATVLNAGLALTGNRTIGQRIADDFANGGGKNGSVLMGSGGSDRPDRVKKPKDDQKVTPPTPERFEETYLAFVDPVKRPTPAEKWGAGFSVSGQS</sequence>
<feature type="compositionally biased region" description="Low complexity" evidence="1">
    <location>
        <begin position="45"/>
        <end position="68"/>
    </location>
</feature>
<feature type="compositionally biased region" description="Low complexity" evidence="1">
    <location>
        <begin position="136"/>
        <end position="147"/>
    </location>
</feature>
<reference evidence="2 3" key="1">
    <citation type="submission" date="2020-08" db="EMBL/GenBank/DDBJ databases">
        <title>Genomic Encyclopedia of Type Strains, Phase IV (KMG-IV): sequencing the most valuable type-strain genomes for metagenomic binning, comparative biology and taxonomic classification.</title>
        <authorList>
            <person name="Goeker M."/>
        </authorList>
    </citation>
    <scope>NUCLEOTIDE SEQUENCE [LARGE SCALE GENOMIC DNA]</scope>
    <source>
        <strain evidence="2 3">DSM 7051</strain>
    </source>
</reference>
<organism evidence="2 3">
    <name type="scientific">Aminobacter aganoensis</name>
    <dbReference type="NCBI Taxonomy" id="83264"/>
    <lineage>
        <taxon>Bacteria</taxon>
        <taxon>Pseudomonadati</taxon>
        <taxon>Pseudomonadota</taxon>
        <taxon>Alphaproteobacteria</taxon>
        <taxon>Hyphomicrobiales</taxon>
        <taxon>Phyllobacteriaceae</taxon>
        <taxon>Aminobacter</taxon>
    </lineage>
</organism>
<dbReference type="Proteomes" id="UP000536262">
    <property type="component" value="Unassembled WGS sequence"/>
</dbReference>
<name>A0A7X0F5G9_9HYPH</name>
<keyword evidence="3" id="KW-1185">Reference proteome</keyword>